<feature type="domain" description="C2H2-type" evidence="6">
    <location>
        <begin position="253"/>
        <end position="277"/>
    </location>
</feature>
<dbReference type="PROSITE" id="PS50157">
    <property type="entry name" value="ZINC_FINGER_C2H2_2"/>
    <property type="match status" value="3"/>
</dbReference>
<keyword evidence="4" id="KW-0862">Zinc</keyword>
<proteinExistence type="predicted"/>
<dbReference type="PROSITE" id="PS00028">
    <property type="entry name" value="ZINC_FINGER_C2H2_1"/>
    <property type="match status" value="4"/>
</dbReference>
<organism evidence="7 8">
    <name type="scientific">Drosophila madeirensis</name>
    <name type="common">Fruit fly</name>
    <dbReference type="NCBI Taxonomy" id="30013"/>
    <lineage>
        <taxon>Eukaryota</taxon>
        <taxon>Metazoa</taxon>
        <taxon>Ecdysozoa</taxon>
        <taxon>Arthropoda</taxon>
        <taxon>Hexapoda</taxon>
        <taxon>Insecta</taxon>
        <taxon>Pterygota</taxon>
        <taxon>Neoptera</taxon>
        <taxon>Endopterygota</taxon>
        <taxon>Diptera</taxon>
        <taxon>Brachycera</taxon>
        <taxon>Muscomorpha</taxon>
        <taxon>Ephydroidea</taxon>
        <taxon>Drosophilidae</taxon>
        <taxon>Drosophila</taxon>
        <taxon>Sophophora</taxon>
    </lineage>
</organism>
<evidence type="ECO:0000313" key="8">
    <source>
        <dbReference type="Proteomes" id="UP001500889"/>
    </source>
</evidence>
<evidence type="ECO:0000313" key="7">
    <source>
        <dbReference type="EMBL" id="BFF99460.1"/>
    </source>
</evidence>
<dbReference type="PANTHER" id="PTHR24409:SF295">
    <property type="entry name" value="AZ2-RELATED"/>
    <property type="match status" value="1"/>
</dbReference>
<keyword evidence="8" id="KW-1185">Reference proteome</keyword>
<dbReference type="Proteomes" id="UP001500889">
    <property type="component" value="Chromosome J"/>
</dbReference>
<feature type="domain" description="C2H2-type" evidence="6">
    <location>
        <begin position="288"/>
        <end position="313"/>
    </location>
</feature>
<sequence length="381" mass="43671">MDEQRPCQLCQDNMAVGIKLESEVIDDSKELLEKLIVWYNINPCILEKKSCLCQPCLDQVLSISTTFRRWNAAQPKTDLNETVTVKEESPLEIDGWENIELLPEQNVCFPSGSDAEEELEAPDTKKDATVIKPRENFAIAVRHDGLILANIYKDNTKAARIVCTCCHVELSLVSHIRTHSLILRPCPKYICRKCDKTFSTTTKLKQHEHAERHHVILSRSNGFDFRCVQCEKIFDGYHGIIRHASFAHLPRPFHCIFSTCTLTFKARADLDLHMKTHEMPVYRPSPLYMCRVPECGQSYYIENQYVKHMKIIHGIQTCLQPGCTEIPGTHCQHVKKGGNPKQGEFVSIETSAQRKRRFSYSPPNDNNMGKFIRLGKQLTLK</sequence>
<keyword evidence="1" id="KW-0479">Metal-binding</keyword>
<gene>
    <name evidence="7" type="ORF">DMAD_07368</name>
</gene>
<evidence type="ECO:0000259" key="6">
    <source>
        <dbReference type="PROSITE" id="PS50157"/>
    </source>
</evidence>
<dbReference type="GO" id="GO:0008270">
    <property type="term" value="F:zinc ion binding"/>
    <property type="evidence" value="ECO:0007669"/>
    <property type="project" value="UniProtKB-KW"/>
</dbReference>
<dbReference type="SMART" id="SM00355">
    <property type="entry name" value="ZnF_C2H2"/>
    <property type="match status" value="5"/>
</dbReference>
<protein>
    <submittedName>
        <fullName evidence="7">Zinc finger protein 184</fullName>
    </submittedName>
</protein>
<evidence type="ECO:0000256" key="4">
    <source>
        <dbReference type="ARBA" id="ARBA00022833"/>
    </source>
</evidence>
<evidence type="ECO:0000256" key="5">
    <source>
        <dbReference type="PROSITE-ProRule" id="PRU00042"/>
    </source>
</evidence>
<dbReference type="Gene3D" id="3.30.160.60">
    <property type="entry name" value="Classic Zinc Finger"/>
    <property type="match status" value="1"/>
</dbReference>
<dbReference type="InterPro" id="IPR013087">
    <property type="entry name" value="Znf_C2H2_type"/>
</dbReference>
<keyword evidence="2" id="KW-0677">Repeat</keyword>
<dbReference type="GO" id="GO:0005634">
    <property type="term" value="C:nucleus"/>
    <property type="evidence" value="ECO:0007669"/>
    <property type="project" value="TreeGrafter"/>
</dbReference>
<dbReference type="EMBL" id="AP029265">
    <property type="protein sequence ID" value="BFF99460.1"/>
    <property type="molecule type" value="Genomic_DNA"/>
</dbReference>
<dbReference type="AlphaFoldDB" id="A0AAU9FV52"/>
<evidence type="ECO:0000256" key="1">
    <source>
        <dbReference type="ARBA" id="ARBA00022723"/>
    </source>
</evidence>
<reference evidence="7 8" key="1">
    <citation type="submission" date="2024-02" db="EMBL/GenBank/DDBJ databases">
        <title>A chromosome-level genome assembly of Drosophila madeirensis, a fruit fly species endemic to Madeira island.</title>
        <authorList>
            <person name="Tomihara K."/>
            <person name="Llopart A."/>
            <person name="Yamamoto D."/>
        </authorList>
    </citation>
    <scope>NUCLEOTIDE SEQUENCE [LARGE SCALE GENOMIC DNA]</scope>
    <source>
        <strain evidence="7 8">RF1</strain>
    </source>
</reference>
<dbReference type="GO" id="GO:0000977">
    <property type="term" value="F:RNA polymerase II transcription regulatory region sequence-specific DNA binding"/>
    <property type="evidence" value="ECO:0007669"/>
    <property type="project" value="TreeGrafter"/>
</dbReference>
<keyword evidence="3 5" id="KW-0863">Zinc-finger</keyword>
<feature type="domain" description="C2H2-type" evidence="6">
    <location>
        <begin position="189"/>
        <end position="213"/>
    </location>
</feature>
<evidence type="ECO:0000256" key="3">
    <source>
        <dbReference type="ARBA" id="ARBA00022771"/>
    </source>
</evidence>
<evidence type="ECO:0000256" key="2">
    <source>
        <dbReference type="ARBA" id="ARBA00022737"/>
    </source>
</evidence>
<dbReference type="PANTHER" id="PTHR24409">
    <property type="entry name" value="ZINC FINGER PROTEIN 142"/>
    <property type="match status" value="1"/>
</dbReference>
<dbReference type="GO" id="GO:0000981">
    <property type="term" value="F:DNA-binding transcription factor activity, RNA polymerase II-specific"/>
    <property type="evidence" value="ECO:0007669"/>
    <property type="project" value="TreeGrafter"/>
</dbReference>
<accession>A0AAU9FV52</accession>
<name>A0AAU9FV52_DROMD</name>